<proteinExistence type="predicted"/>
<dbReference type="InterPro" id="IPR015915">
    <property type="entry name" value="Kelch-typ_b-propeller"/>
</dbReference>
<evidence type="ECO:0000313" key="2">
    <source>
        <dbReference type="Proteomes" id="UP000023152"/>
    </source>
</evidence>
<keyword evidence="2" id="KW-1185">Reference proteome</keyword>
<name>X6PCX9_RETFI</name>
<accession>X6PCX9</accession>
<dbReference type="SUPFAM" id="SSF50965">
    <property type="entry name" value="Galactose oxidase, central domain"/>
    <property type="match status" value="1"/>
</dbReference>
<protein>
    <submittedName>
        <fullName evidence="1">Uncharacterized protein</fullName>
    </submittedName>
</protein>
<gene>
    <name evidence="1" type="ORF">RFI_01163</name>
</gene>
<comment type="caution">
    <text evidence="1">The sequence shown here is derived from an EMBL/GenBank/DDBJ whole genome shotgun (WGS) entry which is preliminary data.</text>
</comment>
<dbReference type="AlphaFoldDB" id="X6PCX9"/>
<organism evidence="1 2">
    <name type="scientific">Reticulomyxa filosa</name>
    <dbReference type="NCBI Taxonomy" id="46433"/>
    <lineage>
        <taxon>Eukaryota</taxon>
        <taxon>Sar</taxon>
        <taxon>Rhizaria</taxon>
        <taxon>Retaria</taxon>
        <taxon>Foraminifera</taxon>
        <taxon>Monothalamids</taxon>
        <taxon>Reticulomyxidae</taxon>
        <taxon>Reticulomyxa</taxon>
    </lineage>
</organism>
<evidence type="ECO:0000313" key="1">
    <source>
        <dbReference type="EMBL" id="ETO35899.1"/>
    </source>
</evidence>
<dbReference type="EMBL" id="ASPP01001177">
    <property type="protein sequence ID" value="ETO35899.1"/>
    <property type="molecule type" value="Genomic_DNA"/>
</dbReference>
<sequence length="275" mass="32098">MNTTNNLTPFETLAPLPLPFFQAQCIAYKQEILTCGGNKTNECYSYHTIRNQYKLICSYPKDVILHGHCVLDITNNNNKITLLSFGGLFKHTLIMNYTSVWNNDKKNEYVNEWIPLKDNNNNTLIYIDKGNYEGARAIIGGSNNYLLFITYSPQNISIFNLDTFQYIYNNTFLTEENWISYHSFISKTENKNEMILFYKNTGLIINYNENNNTLQFHKISICDDISLLKRYSCVYVNDDMILFFGEWNNSDSSKSVISNIIYQYSLKKKSMDEIE</sequence>
<dbReference type="Gene3D" id="2.120.10.80">
    <property type="entry name" value="Kelch-type beta propeller"/>
    <property type="match status" value="1"/>
</dbReference>
<dbReference type="Proteomes" id="UP000023152">
    <property type="component" value="Unassembled WGS sequence"/>
</dbReference>
<dbReference type="InterPro" id="IPR011043">
    <property type="entry name" value="Gal_Oxase/kelch_b-propeller"/>
</dbReference>
<reference evidence="1 2" key="1">
    <citation type="journal article" date="2013" name="Curr. Biol.">
        <title>The Genome of the Foraminiferan Reticulomyxa filosa.</title>
        <authorList>
            <person name="Glockner G."/>
            <person name="Hulsmann N."/>
            <person name="Schleicher M."/>
            <person name="Noegel A.A."/>
            <person name="Eichinger L."/>
            <person name="Gallinger C."/>
            <person name="Pawlowski J."/>
            <person name="Sierra R."/>
            <person name="Euteneuer U."/>
            <person name="Pillet L."/>
            <person name="Moustafa A."/>
            <person name="Platzer M."/>
            <person name="Groth M."/>
            <person name="Szafranski K."/>
            <person name="Schliwa M."/>
        </authorList>
    </citation>
    <scope>NUCLEOTIDE SEQUENCE [LARGE SCALE GENOMIC DNA]</scope>
</reference>